<proteinExistence type="predicted"/>
<dbReference type="AlphaFoldDB" id="A0A0F9C0V1"/>
<sequence>GDGRHYYPLHAPGRREQQGRHLMAWKGFGKLWSAIKVFTGAVTSLWPGRTKKLKRIADKVGPVVDGAVDAAEEIVE</sequence>
<comment type="caution">
    <text evidence="1">The sequence shown here is derived from an EMBL/GenBank/DDBJ whole genome shotgun (WGS) entry which is preliminary data.</text>
</comment>
<evidence type="ECO:0000313" key="1">
    <source>
        <dbReference type="EMBL" id="KKL27779.1"/>
    </source>
</evidence>
<reference evidence="1" key="1">
    <citation type="journal article" date="2015" name="Nature">
        <title>Complex archaea that bridge the gap between prokaryotes and eukaryotes.</title>
        <authorList>
            <person name="Spang A."/>
            <person name="Saw J.H."/>
            <person name="Jorgensen S.L."/>
            <person name="Zaremba-Niedzwiedzka K."/>
            <person name="Martijn J."/>
            <person name="Lind A.E."/>
            <person name="van Eijk R."/>
            <person name="Schleper C."/>
            <person name="Guy L."/>
            <person name="Ettema T.J."/>
        </authorList>
    </citation>
    <scope>NUCLEOTIDE SEQUENCE</scope>
</reference>
<accession>A0A0F9C0V1</accession>
<feature type="non-terminal residue" evidence="1">
    <location>
        <position position="1"/>
    </location>
</feature>
<dbReference type="EMBL" id="LAZR01035339">
    <property type="protein sequence ID" value="KKL27779.1"/>
    <property type="molecule type" value="Genomic_DNA"/>
</dbReference>
<gene>
    <name evidence="1" type="ORF">LCGC14_2381700</name>
</gene>
<organism evidence="1">
    <name type="scientific">marine sediment metagenome</name>
    <dbReference type="NCBI Taxonomy" id="412755"/>
    <lineage>
        <taxon>unclassified sequences</taxon>
        <taxon>metagenomes</taxon>
        <taxon>ecological metagenomes</taxon>
    </lineage>
</organism>
<protein>
    <submittedName>
        <fullName evidence="1">Uncharacterized protein</fullName>
    </submittedName>
</protein>
<name>A0A0F9C0V1_9ZZZZ</name>